<evidence type="ECO:0000313" key="2">
    <source>
        <dbReference type="EMBL" id="MBK0401884.1"/>
    </source>
</evidence>
<keyword evidence="2" id="KW-0808">Transferase</keyword>
<evidence type="ECO:0000259" key="1">
    <source>
        <dbReference type="Pfam" id="PF06580"/>
    </source>
</evidence>
<reference evidence="2 3" key="1">
    <citation type="submission" date="2020-12" db="EMBL/GenBank/DDBJ databases">
        <title>Bacterial novel species Adhaeribacter sp. BT258 isolated from soil.</title>
        <authorList>
            <person name="Jung H.-Y."/>
        </authorList>
    </citation>
    <scope>NUCLEOTIDE SEQUENCE [LARGE SCALE GENOMIC DNA]</scope>
    <source>
        <strain evidence="2 3">BT258</strain>
    </source>
</reference>
<dbReference type="SUPFAM" id="SSF55874">
    <property type="entry name" value="ATPase domain of HSP90 chaperone/DNA topoisomerase II/histidine kinase"/>
    <property type="match status" value="1"/>
</dbReference>
<dbReference type="Pfam" id="PF06580">
    <property type="entry name" value="His_kinase"/>
    <property type="match status" value="1"/>
</dbReference>
<dbReference type="GO" id="GO:0016301">
    <property type="term" value="F:kinase activity"/>
    <property type="evidence" value="ECO:0007669"/>
    <property type="project" value="UniProtKB-KW"/>
</dbReference>
<dbReference type="InterPro" id="IPR010559">
    <property type="entry name" value="Sig_transdc_His_kin_internal"/>
</dbReference>
<gene>
    <name evidence="2" type="ORF">I5M27_02740</name>
</gene>
<protein>
    <submittedName>
        <fullName evidence="2">Sensor histidine kinase</fullName>
    </submittedName>
</protein>
<dbReference type="Proteomes" id="UP000644147">
    <property type="component" value="Unassembled WGS sequence"/>
</dbReference>
<dbReference type="InterPro" id="IPR050640">
    <property type="entry name" value="Bact_2-comp_sensor_kinase"/>
</dbReference>
<evidence type="ECO:0000313" key="3">
    <source>
        <dbReference type="Proteomes" id="UP000644147"/>
    </source>
</evidence>
<proteinExistence type="predicted"/>
<dbReference type="PANTHER" id="PTHR34220:SF7">
    <property type="entry name" value="SENSOR HISTIDINE KINASE YPDA"/>
    <property type="match status" value="1"/>
</dbReference>
<dbReference type="RefSeq" id="WP_200504486.1">
    <property type="nucleotide sequence ID" value="NZ_JAEHFX010000001.1"/>
</dbReference>
<accession>A0ABS1BXL5</accession>
<keyword evidence="2" id="KW-0418">Kinase</keyword>
<keyword evidence="3" id="KW-1185">Reference proteome</keyword>
<organism evidence="2 3">
    <name type="scientific">Adhaeribacter terrigena</name>
    <dbReference type="NCBI Taxonomy" id="2793070"/>
    <lineage>
        <taxon>Bacteria</taxon>
        <taxon>Pseudomonadati</taxon>
        <taxon>Bacteroidota</taxon>
        <taxon>Cytophagia</taxon>
        <taxon>Cytophagales</taxon>
        <taxon>Hymenobacteraceae</taxon>
        <taxon>Adhaeribacter</taxon>
    </lineage>
</organism>
<dbReference type="PANTHER" id="PTHR34220">
    <property type="entry name" value="SENSOR HISTIDINE KINASE YPDA"/>
    <property type="match status" value="1"/>
</dbReference>
<dbReference type="InterPro" id="IPR036890">
    <property type="entry name" value="HATPase_C_sf"/>
</dbReference>
<feature type="domain" description="Signal transduction histidine kinase internal region" evidence="1">
    <location>
        <begin position="32"/>
        <end position="109"/>
    </location>
</feature>
<dbReference type="EMBL" id="JAEHFX010000001">
    <property type="protein sequence ID" value="MBK0401884.1"/>
    <property type="molecule type" value="Genomic_DNA"/>
</dbReference>
<sequence>MVVSMGIALQIITQWRRAEKEKLEAVAEKKTAELSFLKAQINPHFLFNTLNNIYSLAITQSPNTAPSIMELSNIMRYVTDDATKDFVTVDREVDCIRDYISLQSLRLGESTQVIFEVTGQTENKKIAPLILMTFIENNFKYGVSNHEKTNITIKLISDDQKIGFFCQNKIFVHHNQMETTGIGLSNTRNRLELAYPNKHSLDISNNNGLYTVHLTLQE</sequence>
<name>A0ABS1BXL5_9BACT</name>
<comment type="caution">
    <text evidence="2">The sequence shown here is derived from an EMBL/GenBank/DDBJ whole genome shotgun (WGS) entry which is preliminary data.</text>
</comment>